<sequence>MPDSTLIFEEVQYPKKGIWFLTLCIAAIVWYGFIQQMIIGIPFGSQPAPDGFLTFLFVIFGVGLPICTWRFKLVTQIRSDGISVQLTPFHRHARVFPYETIQSYEPMDYSPIKRFGGWGIRINHFGETSYSMNGNQGLFLCTTKGVFVIGTQQPEALAQAIEKATNGSL</sequence>
<organism evidence="2 3">
    <name type="scientific">Pullulanibacillus camelliae</name>
    <dbReference type="NCBI Taxonomy" id="1707096"/>
    <lineage>
        <taxon>Bacteria</taxon>
        <taxon>Bacillati</taxon>
        <taxon>Bacillota</taxon>
        <taxon>Bacilli</taxon>
        <taxon>Bacillales</taxon>
        <taxon>Sporolactobacillaceae</taxon>
        <taxon>Pullulanibacillus</taxon>
    </lineage>
</organism>
<accession>A0A8J2YIA7</accession>
<dbReference type="Proteomes" id="UP000628775">
    <property type="component" value="Unassembled WGS sequence"/>
</dbReference>
<reference evidence="2" key="1">
    <citation type="journal article" date="2014" name="Int. J. Syst. Evol. Microbiol.">
        <title>Complete genome sequence of Corynebacterium casei LMG S-19264T (=DSM 44701T), isolated from a smear-ripened cheese.</title>
        <authorList>
            <consortium name="US DOE Joint Genome Institute (JGI-PGF)"/>
            <person name="Walter F."/>
            <person name="Albersmeier A."/>
            <person name="Kalinowski J."/>
            <person name="Ruckert C."/>
        </authorList>
    </citation>
    <scope>NUCLEOTIDE SEQUENCE</scope>
    <source>
        <strain evidence="2">CGMCC 1.15371</strain>
    </source>
</reference>
<keyword evidence="1" id="KW-0472">Membrane</keyword>
<dbReference type="Pfam" id="PF19638">
    <property type="entry name" value="DUF6141"/>
    <property type="match status" value="1"/>
</dbReference>
<evidence type="ECO:0000313" key="2">
    <source>
        <dbReference type="EMBL" id="GGE44593.1"/>
    </source>
</evidence>
<feature type="transmembrane region" description="Helical" evidence="1">
    <location>
        <begin position="18"/>
        <end position="39"/>
    </location>
</feature>
<comment type="caution">
    <text evidence="2">The sequence shown here is derived from an EMBL/GenBank/DDBJ whole genome shotgun (WGS) entry which is preliminary data.</text>
</comment>
<protein>
    <submittedName>
        <fullName evidence="2">Uncharacterized protein</fullName>
    </submittedName>
</protein>
<name>A0A8J2YIA7_9BACL</name>
<dbReference type="InterPro" id="IPR046139">
    <property type="entry name" value="DUF6141"/>
</dbReference>
<keyword evidence="1" id="KW-0812">Transmembrane</keyword>
<evidence type="ECO:0000313" key="3">
    <source>
        <dbReference type="Proteomes" id="UP000628775"/>
    </source>
</evidence>
<keyword evidence="1" id="KW-1133">Transmembrane helix</keyword>
<keyword evidence="3" id="KW-1185">Reference proteome</keyword>
<feature type="transmembrane region" description="Helical" evidence="1">
    <location>
        <begin position="51"/>
        <end position="69"/>
    </location>
</feature>
<gene>
    <name evidence="2" type="ORF">GCM10011391_24240</name>
</gene>
<dbReference type="RefSeq" id="WP_188694193.1">
    <property type="nucleotide sequence ID" value="NZ_BMIR01000010.1"/>
</dbReference>
<dbReference type="AlphaFoldDB" id="A0A8J2YIA7"/>
<reference evidence="2" key="2">
    <citation type="submission" date="2020-09" db="EMBL/GenBank/DDBJ databases">
        <authorList>
            <person name="Sun Q."/>
            <person name="Zhou Y."/>
        </authorList>
    </citation>
    <scope>NUCLEOTIDE SEQUENCE</scope>
    <source>
        <strain evidence="2">CGMCC 1.15371</strain>
    </source>
</reference>
<proteinExistence type="predicted"/>
<evidence type="ECO:0000256" key="1">
    <source>
        <dbReference type="SAM" id="Phobius"/>
    </source>
</evidence>
<dbReference type="EMBL" id="BMIR01000010">
    <property type="protein sequence ID" value="GGE44593.1"/>
    <property type="molecule type" value="Genomic_DNA"/>
</dbReference>